<dbReference type="GO" id="GO:0022857">
    <property type="term" value="F:transmembrane transporter activity"/>
    <property type="evidence" value="ECO:0007669"/>
    <property type="project" value="InterPro"/>
</dbReference>
<dbReference type="PROSITE" id="PS50850">
    <property type="entry name" value="MFS"/>
    <property type="match status" value="1"/>
</dbReference>
<proteinExistence type="predicted"/>
<comment type="subcellular location">
    <subcellularLocation>
        <location evidence="1">Membrane</location>
        <topology evidence="1">Multi-pass membrane protein</topology>
    </subcellularLocation>
</comment>
<evidence type="ECO:0000256" key="4">
    <source>
        <dbReference type="ARBA" id="ARBA00023136"/>
    </source>
</evidence>
<keyword evidence="4 5" id="KW-0472">Membrane</keyword>
<evidence type="ECO:0000256" key="5">
    <source>
        <dbReference type="SAM" id="Phobius"/>
    </source>
</evidence>
<keyword evidence="3 5" id="KW-1133">Transmembrane helix</keyword>
<dbReference type="PANTHER" id="PTHR23502">
    <property type="entry name" value="MAJOR FACILITATOR SUPERFAMILY"/>
    <property type="match status" value="1"/>
</dbReference>
<evidence type="ECO:0000313" key="7">
    <source>
        <dbReference type="EMBL" id="KAF4630526.1"/>
    </source>
</evidence>
<dbReference type="Gene3D" id="1.20.1250.20">
    <property type="entry name" value="MFS general substrate transporter like domains"/>
    <property type="match status" value="1"/>
</dbReference>
<feature type="domain" description="Major facilitator superfamily (MFS) profile" evidence="6">
    <location>
        <begin position="71"/>
        <end position="459"/>
    </location>
</feature>
<evidence type="ECO:0000313" key="8">
    <source>
        <dbReference type="Proteomes" id="UP000566819"/>
    </source>
</evidence>
<organism evidence="7 8">
    <name type="scientific">Cudoniella acicularis</name>
    <dbReference type="NCBI Taxonomy" id="354080"/>
    <lineage>
        <taxon>Eukaryota</taxon>
        <taxon>Fungi</taxon>
        <taxon>Dikarya</taxon>
        <taxon>Ascomycota</taxon>
        <taxon>Pezizomycotina</taxon>
        <taxon>Leotiomycetes</taxon>
        <taxon>Helotiales</taxon>
        <taxon>Tricladiaceae</taxon>
        <taxon>Cudoniella</taxon>
    </lineage>
</organism>
<protein>
    <recommendedName>
        <fullName evidence="6">Major facilitator superfamily (MFS) profile domain-containing protein</fullName>
    </recommendedName>
</protein>
<keyword evidence="8" id="KW-1185">Reference proteome</keyword>
<dbReference type="AlphaFoldDB" id="A0A8H4RJR3"/>
<dbReference type="InterPro" id="IPR036259">
    <property type="entry name" value="MFS_trans_sf"/>
</dbReference>
<feature type="transmembrane region" description="Helical" evidence="5">
    <location>
        <begin position="225"/>
        <end position="247"/>
    </location>
</feature>
<feature type="transmembrane region" description="Helical" evidence="5">
    <location>
        <begin position="340"/>
        <end position="360"/>
    </location>
</feature>
<dbReference type="InterPro" id="IPR011701">
    <property type="entry name" value="MFS"/>
</dbReference>
<reference evidence="7 8" key="1">
    <citation type="submission" date="2020-03" db="EMBL/GenBank/DDBJ databases">
        <title>Draft Genome Sequence of Cudoniella acicularis.</title>
        <authorList>
            <person name="Buettner E."/>
            <person name="Kellner H."/>
        </authorList>
    </citation>
    <scope>NUCLEOTIDE SEQUENCE [LARGE SCALE GENOMIC DNA]</scope>
    <source>
        <strain evidence="7 8">DSM 108380</strain>
    </source>
</reference>
<feature type="transmembrane region" description="Helical" evidence="5">
    <location>
        <begin position="108"/>
        <end position="132"/>
    </location>
</feature>
<gene>
    <name evidence="7" type="ORF">G7Y89_g7614</name>
</gene>
<dbReference type="InterPro" id="IPR020846">
    <property type="entry name" value="MFS_dom"/>
</dbReference>
<accession>A0A8H4RJR3</accession>
<evidence type="ECO:0000256" key="1">
    <source>
        <dbReference type="ARBA" id="ARBA00004141"/>
    </source>
</evidence>
<feature type="transmembrane region" description="Helical" evidence="5">
    <location>
        <begin position="71"/>
        <end position="96"/>
    </location>
</feature>
<evidence type="ECO:0000256" key="2">
    <source>
        <dbReference type="ARBA" id="ARBA00022692"/>
    </source>
</evidence>
<dbReference type="PANTHER" id="PTHR23502:SF163">
    <property type="entry name" value="MAJOR FACILITATOR SUPERFAMILY (MFS) PROFILE DOMAIN-CONTAINING PROTEIN"/>
    <property type="match status" value="1"/>
</dbReference>
<dbReference type="Pfam" id="PF07690">
    <property type="entry name" value="MFS_1"/>
    <property type="match status" value="1"/>
</dbReference>
<feature type="transmembrane region" description="Helical" evidence="5">
    <location>
        <begin position="381"/>
        <end position="400"/>
    </location>
</feature>
<dbReference type="EMBL" id="JAAMPI010000541">
    <property type="protein sequence ID" value="KAF4630526.1"/>
    <property type="molecule type" value="Genomic_DNA"/>
</dbReference>
<dbReference type="GO" id="GO:0016020">
    <property type="term" value="C:membrane"/>
    <property type="evidence" value="ECO:0007669"/>
    <property type="project" value="UniProtKB-SubCell"/>
</dbReference>
<sequence length="459" mass="50155">MESSTLQTTEPITQIGAGVVDGVKEKPTATNQLSSTPLPVVANKVQDPNFVGYDGPNDRENPKNWSLVYKWSLMAILCALSVTTNLTILVCAPAIPSILKEFNSSSELYSSLIVSIWNLGAVVGCLILGPLAEIYGRLLVYNIANFFFLVLLIASTLSKSIDMLIVLRCLNGLSVATTSLNPSIVGDLFVTEERGLAQSILAVMPLLGPVIGPIMGGYVAENLGWRWTFGITSILLGVFAIVFAALYRETYEATILRRKAKRLRKESGNELLHSQYDHTLPLFVIIRNAFSRPIRLFAIPIFVLVAFAASMLVGYVYIIATSITEVFQNAYGFSEGKAGLTFLGSAFGMTVGSIFCSIVLDWYTKRMKKLNDGVIKPEWRLTPTVMGFVLAPLGLFLYGWTLPSTLHLSPVLPLTGTFLLGFAAYTVTIPTTTYLVDIFGIYCASAMSALTMIREECMK</sequence>
<feature type="transmembrane region" description="Helical" evidence="5">
    <location>
        <begin position="296"/>
        <end position="320"/>
    </location>
</feature>
<evidence type="ECO:0000259" key="6">
    <source>
        <dbReference type="PROSITE" id="PS50850"/>
    </source>
</evidence>
<dbReference type="SUPFAM" id="SSF103473">
    <property type="entry name" value="MFS general substrate transporter"/>
    <property type="match status" value="1"/>
</dbReference>
<feature type="transmembrane region" description="Helical" evidence="5">
    <location>
        <begin position="138"/>
        <end position="158"/>
    </location>
</feature>
<comment type="caution">
    <text evidence="7">The sequence shown here is derived from an EMBL/GenBank/DDBJ whole genome shotgun (WGS) entry which is preliminary data.</text>
</comment>
<dbReference type="Proteomes" id="UP000566819">
    <property type="component" value="Unassembled WGS sequence"/>
</dbReference>
<evidence type="ECO:0000256" key="3">
    <source>
        <dbReference type="ARBA" id="ARBA00022989"/>
    </source>
</evidence>
<dbReference type="OrthoDB" id="5296287at2759"/>
<name>A0A8H4RJR3_9HELO</name>
<keyword evidence="2 5" id="KW-0812">Transmembrane</keyword>